<evidence type="ECO:0000259" key="1">
    <source>
        <dbReference type="Pfam" id="PF00155"/>
    </source>
</evidence>
<feature type="domain" description="Aminotransferase class I/classII large" evidence="1">
    <location>
        <begin position="41"/>
        <end position="366"/>
    </location>
</feature>
<dbReference type="RefSeq" id="XP_029761785.1">
    <property type="nucleotide sequence ID" value="XM_029903713.1"/>
</dbReference>
<dbReference type="PANTHER" id="PTHR42858">
    <property type="entry name" value="AMINOTRANSFERASE"/>
    <property type="match status" value="1"/>
</dbReference>
<dbReference type="InterPro" id="IPR015424">
    <property type="entry name" value="PyrdxlP-dep_Trfase"/>
</dbReference>
<proteinExistence type="predicted"/>
<dbReference type="OrthoDB" id="7042322at2759"/>
<keyword evidence="3" id="KW-1185">Reference proteome</keyword>
<dbReference type="HOGENOM" id="CLU_017584_0_6_1"/>
<dbReference type="InterPro" id="IPR015421">
    <property type="entry name" value="PyrdxlP-dep_Trfase_major"/>
</dbReference>
<dbReference type="Proteomes" id="UP000030706">
    <property type="component" value="Unassembled WGS sequence"/>
</dbReference>
<dbReference type="InterPro" id="IPR004839">
    <property type="entry name" value="Aminotransferase_I/II_large"/>
</dbReference>
<dbReference type="PANTHER" id="PTHR42858:SF1">
    <property type="entry name" value="LD15494P"/>
    <property type="match status" value="1"/>
</dbReference>
<dbReference type="FunFam" id="3.40.640.10:FF:000080">
    <property type="entry name" value="Aminotransferase, putative"/>
    <property type="match status" value="1"/>
</dbReference>
<dbReference type="InterPro" id="IPR015422">
    <property type="entry name" value="PyrdxlP-dep_Trfase_small"/>
</dbReference>
<accession>A0A074XJA5</accession>
<evidence type="ECO:0000313" key="3">
    <source>
        <dbReference type="Proteomes" id="UP000030706"/>
    </source>
</evidence>
<dbReference type="STRING" id="1043002.A0A074XJA5"/>
<keyword evidence="2" id="KW-0032">Aminotransferase</keyword>
<keyword evidence="2" id="KW-0808">Transferase</keyword>
<dbReference type="CDD" id="cd00609">
    <property type="entry name" value="AAT_like"/>
    <property type="match status" value="1"/>
</dbReference>
<dbReference type="GO" id="GO:0047536">
    <property type="term" value="F:2-aminoadipate transaminase activity"/>
    <property type="evidence" value="ECO:0007669"/>
    <property type="project" value="TreeGrafter"/>
</dbReference>
<dbReference type="AlphaFoldDB" id="A0A074XJA5"/>
<name>A0A074XJA5_AURPU</name>
<dbReference type="Gene3D" id="3.90.1150.10">
    <property type="entry name" value="Aspartate Aminotransferase, domain 1"/>
    <property type="match status" value="1"/>
</dbReference>
<dbReference type="GO" id="GO:0030170">
    <property type="term" value="F:pyridoxal phosphate binding"/>
    <property type="evidence" value="ECO:0007669"/>
    <property type="project" value="InterPro"/>
</dbReference>
<sequence>MAETTTIDLLSGWPAQSLFPTNELSSAAVAVLKIPETYRAGLNYGDDEGYLPLRQNLRKYLANFYTPERKASVDRVCITGGASQNLACILQVFTDPLVTRTVWIIEPSYYLAFRIFEDAGFHGDKLRGVPPDEGGVDLGFLETAMKQVESTPAETTQQPIKPCQPHRKIYRHIIYCVPTFSNPTGLIMPLSKRQELLQLARKHDALLICDDVYDFLRWPSRPGVEVKQATATLPRIVDLDILDDEKDATSFGNCVSNGSFSKILGPGCRVGWGESTPRFIHGLTQAGSTRSGGAPSQMMSTIINELFKENFLEAHIEKTLIPEYARRYALFLAAIKHDLYPLGFRLDESVINRETVGGFFMWLQLPDGIDCYQLAARAATHGVSFSIGPTTAVTRPLEVDLPFKNFIRLCFTFEEDHRLVEGVRRIALAAG</sequence>
<dbReference type="EMBL" id="KL584980">
    <property type="protein sequence ID" value="KEQ85598.1"/>
    <property type="molecule type" value="Genomic_DNA"/>
</dbReference>
<dbReference type="Gene3D" id="3.40.640.10">
    <property type="entry name" value="Type I PLP-dependent aspartate aminotransferase-like (Major domain)"/>
    <property type="match status" value="1"/>
</dbReference>
<dbReference type="GeneID" id="40746019"/>
<dbReference type="SUPFAM" id="SSF53383">
    <property type="entry name" value="PLP-dependent transferases"/>
    <property type="match status" value="1"/>
</dbReference>
<gene>
    <name evidence="2" type="ORF">M438DRAFT_334479</name>
</gene>
<dbReference type="Pfam" id="PF00155">
    <property type="entry name" value="Aminotran_1_2"/>
    <property type="match status" value="1"/>
</dbReference>
<organism evidence="2 3">
    <name type="scientific">Aureobasidium pullulans EXF-150</name>
    <dbReference type="NCBI Taxonomy" id="1043002"/>
    <lineage>
        <taxon>Eukaryota</taxon>
        <taxon>Fungi</taxon>
        <taxon>Dikarya</taxon>
        <taxon>Ascomycota</taxon>
        <taxon>Pezizomycotina</taxon>
        <taxon>Dothideomycetes</taxon>
        <taxon>Dothideomycetidae</taxon>
        <taxon>Dothideales</taxon>
        <taxon>Saccotheciaceae</taxon>
        <taxon>Aureobasidium</taxon>
    </lineage>
</organism>
<reference evidence="2 3" key="1">
    <citation type="journal article" date="2014" name="BMC Genomics">
        <title>Genome sequencing of four Aureobasidium pullulans varieties: biotechnological potential, stress tolerance, and description of new species.</title>
        <authorList>
            <person name="Gostin Ar C."/>
            <person name="Ohm R.A."/>
            <person name="Kogej T."/>
            <person name="Sonjak S."/>
            <person name="Turk M."/>
            <person name="Zajc J."/>
            <person name="Zalar P."/>
            <person name="Grube M."/>
            <person name="Sun H."/>
            <person name="Han J."/>
            <person name="Sharma A."/>
            <person name="Chiniquy J."/>
            <person name="Ngan C.Y."/>
            <person name="Lipzen A."/>
            <person name="Barry K."/>
            <person name="Grigoriev I.V."/>
            <person name="Gunde-Cimerman N."/>
        </authorList>
    </citation>
    <scope>NUCLEOTIDE SEQUENCE [LARGE SCALE GENOMIC DNA]</scope>
    <source>
        <strain evidence="2 3">EXF-150</strain>
    </source>
</reference>
<protein>
    <submittedName>
        <fullName evidence="2">Aminotransferase</fullName>
    </submittedName>
</protein>
<evidence type="ECO:0000313" key="2">
    <source>
        <dbReference type="EMBL" id="KEQ85598.1"/>
    </source>
</evidence>